<dbReference type="InterPro" id="IPR015797">
    <property type="entry name" value="NUDIX_hydrolase-like_dom_sf"/>
</dbReference>
<dbReference type="Pfam" id="PF00293">
    <property type="entry name" value="NUDIX"/>
    <property type="match status" value="1"/>
</dbReference>
<evidence type="ECO:0000259" key="1">
    <source>
        <dbReference type="PROSITE" id="PS51462"/>
    </source>
</evidence>
<dbReference type="PROSITE" id="PS51462">
    <property type="entry name" value="NUDIX"/>
    <property type="match status" value="1"/>
</dbReference>
<dbReference type="AlphaFoldDB" id="A0A0A1SRI0"/>
<dbReference type="FunFam" id="3.90.79.10:FF:000019">
    <property type="entry name" value="Thiamin pyrophosphokinase, putative"/>
    <property type="match status" value="1"/>
</dbReference>
<dbReference type="GO" id="GO:0044715">
    <property type="term" value="F:8-oxo-dGDP phosphatase activity"/>
    <property type="evidence" value="ECO:0007669"/>
    <property type="project" value="UniProtKB-ARBA"/>
</dbReference>
<dbReference type="CDD" id="cd03676">
    <property type="entry name" value="NUDIX_Tnr3_like"/>
    <property type="match status" value="1"/>
</dbReference>
<dbReference type="SUPFAM" id="SSF55811">
    <property type="entry name" value="Nudix"/>
    <property type="match status" value="1"/>
</dbReference>
<gene>
    <name evidence="2" type="ORF">VHEMI00812</name>
</gene>
<dbReference type="Proteomes" id="UP000039046">
    <property type="component" value="Unassembled WGS sequence"/>
</dbReference>
<protein>
    <recommendedName>
        <fullName evidence="1">Nudix hydrolase domain-containing protein</fullName>
    </recommendedName>
</protein>
<dbReference type="HOGENOM" id="CLU_048013_0_0_1"/>
<dbReference type="PANTHER" id="PTHR13622:SF8">
    <property type="entry name" value="THIAMIN PYROPHOSPHOKINASE 1"/>
    <property type="match status" value="1"/>
</dbReference>
<evidence type="ECO:0000313" key="3">
    <source>
        <dbReference type="Proteomes" id="UP000039046"/>
    </source>
</evidence>
<sequence>MPPAYRKSQSRFSQFITMFSSSIAAPLDPPPPTLLELIDLIDNVPAGFPVNNDNYFPLLIGDDPRPHGFVLCSIATILPWPHAFQITDSAIHLRASTAAEATAAFQLLINATRNVDPIGKSIALPSEHFLLPGQPFLGETVHIERFASSIFGIGTRGSHMTAYVRGPSGEPDDILIWVARRSPDLFSYPHKLDSTVAGGVKASDTPLECIIAESEEEASLPRELVQARVKHTGVVTLANRNPRNGFFHGEILYVYDLELTADEKPELGYDGEVCEFILMTWREVLGRMQNLEFKPNVCPIMIDFFMRHGLITPDNEPRYVEISSRLRRKLPMATNEFEGR</sequence>
<feature type="domain" description="Nudix hydrolase" evidence="1">
    <location>
        <begin position="155"/>
        <end position="303"/>
    </location>
</feature>
<name>A0A0A1SRI0_9HYPO</name>
<organism evidence="2 3">
    <name type="scientific">[Torrubiella] hemipterigena</name>
    <dbReference type="NCBI Taxonomy" id="1531966"/>
    <lineage>
        <taxon>Eukaryota</taxon>
        <taxon>Fungi</taxon>
        <taxon>Dikarya</taxon>
        <taxon>Ascomycota</taxon>
        <taxon>Pezizomycotina</taxon>
        <taxon>Sordariomycetes</taxon>
        <taxon>Hypocreomycetidae</taxon>
        <taxon>Hypocreales</taxon>
        <taxon>Clavicipitaceae</taxon>
        <taxon>Clavicipitaceae incertae sedis</taxon>
        <taxon>'Torrubiella' clade</taxon>
    </lineage>
</organism>
<reference evidence="2 3" key="1">
    <citation type="journal article" date="2015" name="Genome Announc.">
        <title>Draft Genome Sequence and Gene Annotation of the Entomopathogenic Fungus Verticillium hemipterigenum.</title>
        <authorList>
            <person name="Horn F."/>
            <person name="Habel A."/>
            <person name="Scharf D.H."/>
            <person name="Dworschak J."/>
            <person name="Brakhage A.A."/>
            <person name="Guthke R."/>
            <person name="Hertweck C."/>
            <person name="Linde J."/>
        </authorList>
    </citation>
    <scope>NUCLEOTIDE SEQUENCE [LARGE SCALE GENOMIC DNA]</scope>
</reference>
<dbReference type="InterPro" id="IPR000086">
    <property type="entry name" value="NUDIX_hydrolase_dom"/>
</dbReference>
<proteinExistence type="predicted"/>
<dbReference type="PANTHER" id="PTHR13622">
    <property type="entry name" value="THIAMIN PYROPHOSPHOKINASE"/>
    <property type="match status" value="1"/>
</dbReference>
<dbReference type="Gene3D" id="3.90.79.10">
    <property type="entry name" value="Nucleoside Triphosphate Pyrophosphohydrolase"/>
    <property type="match status" value="1"/>
</dbReference>
<accession>A0A0A1SRI0</accession>
<evidence type="ECO:0000313" key="2">
    <source>
        <dbReference type="EMBL" id="CEJ80641.1"/>
    </source>
</evidence>
<dbReference type="EMBL" id="CDHN01000001">
    <property type="protein sequence ID" value="CEJ80641.1"/>
    <property type="molecule type" value="Genomic_DNA"/>
</dbReference>
<keyword evidence="3" id="KW-1185">Reference proteome</keyword>